<dbReference type="AlphaFoldDB" id="A0A9N9P4A1"/>
<name>A0A9N9P4A1_9GLOM</name>
<dbReference type="Proteomes" id="UP000789405">
    <property type="component" value="Unassembled WGS sequence"/>
</dbReference>
<organism evidence="2 3">
    <name type="scientific">Dentiscutata erythropus</name>
    <dbReference type="NCBI Taxonomy" id="1348616"/>
    <lineage>
        <taxon>Eukaryota</taxon>
        <taxon>Fungi</taxon>
        <taxon>Fungi incertae sedis</taxon>
        <taxon>Mucoromycota</taxon>
        <taxon>Glomeromycotina</taxon>
        <taxon>Glomeromycetes</taxon>
        <taxon>Diversisporales</taxon>
        <taxon>Gigasporaceae</taxon>
        <taxon>Dentiscutata</taxon>
    </lineage>
</organism>
<protein>
    <submittedName>
        <fullName evidence="2">16553_t:CDS:1</fullName>
    </submittedName>
</protein>
<accession>A0A9N9P4A1</accession>
<dbReference type="Gene3D" id="3.40.1310.20">
    <property type="match status" value="1"/>
</dbReference>
<dbReference type="EMBL" id="CAJVPY010036703">
    <property type="protein sequence ID" value="CAG8802260.1"/>
    <property type="molecule type" value="Genomic_DNA"/>
</dbReference>
<keyword evidence="3" id="KW-1185">Reference proteome</keyword>
<gene>
    <name evidence="2" type="ORF">DERYTH_LOCUS23636</name>
</gene>
<sequence length="527" mass="61803">MNEKSQDFMFTAQSCLYCHFNLTCDNQRKDFDTQNCLCEHMHKRCQEDICDTCCDYARCLIIQYPTCENERRPREMKVCDCEENHDRCQEDACVACCNFYNKIVSCRNCYLQGRKCEWSRIMCRSDFEKQKNIVKYLQFYSAGFERGGLTGKLHLQGYIQFDTRVRGSYVKSHFGQNLHIDIPKFNPPLKLNSKRKQKSGAECRFEYSVKRYDRCMTHIRCSCSYIDLNDVCDDCLPTKEECIRNRRSLDITDMNGVVLEKYIFGELNTKIGTRKSSRKRQRENDEESMISENSDRDGYKNPTHKRSRNNNTQDNEKVEKYVTMLNLLGKGENAYTILKKNPSLFMRASQLKALEPGAQHENLKSKIVVTSSRWKPHDFLIPKIVNDWIEENVLSNQNTDQKKHVLVLKNGTGKWSLVESLTNYGIRIAHFRNEFQPSIYDSKNCDLLCLDNIHDFTIESKANGRVFNHRKYAQLLLGKDRILINQKNIIERSVPIVILCTDNTCPFTYNCSTEDENFLKRFFSNTM</sequence>
<comment type="caution">
    <text evidence="2">The sequence shown here is derived from an EMBL/GenBank/DDBJ whole genome shotgun (WGS) entry which is preliminary data.</text>
</comment>
<evidence type="ECO:0000256" key="1">
    <source>
        <dbReference type="SAM" id="MobiDB-lite"/>
    </source>
</evidence>
<feature type="region of interest" description="Disordered" evidence="1">
    <location>
        <begin position="273"/>
        <end position="316"/>
    </location>
</feature>
<evidence type="ECO:0000313" key="2">
    <source>
        <dbReference type="EMBL" id="CAG8802260.1"/>
    </source>
</evidence>
<dbReference type="OrthoDB" id="2464077at2759"/>
<proteinExistence type="predicted"/>
<feature type="non-terminal residue" evidence="2">
    <location>
        <position position="527"/>
    </location>
</feature>
<reference evidence="2" key="1">
    <citation type="submission" date="2021-06" db="EMBL/GenBank/DDBJ databases">
        <authorList>
            <person name="Kallberg Y."/>
            <person name="Tangrot J."/>
            <person name="Rosling A."/>
        </authorList>
    </citation>
    <scope>NUCLEOTIDE SEQUENCE</scope>
    <source>
        <strain evidence="2">MA453B</strain>
    </source>
</reference>
<evidence type="ECO:0000313" key="3">
    <source>
        <dbReference type="Proteomes" id="UP000789405"/>
    </source>
</evidence>